<evidence type="ECO:0000256" key="1">
    <source>
        <dbReference type="ARBA" id="ARBA00010954"/>
    </source>
</evidence>
<evidence type="ECO:0000313" key="2">
    <source>
        <dbReference type="EMBL" id="SVE86086.1"/>
    </source>
</evidence>
<dbReference type="AlphaFoldDB" id="A0A4Y7MZN4"/>
<name>A0A4Y7MZN4_9CRUS</name>
<dbReference type="Pfam" id="PF05794">
    <property type="entry name" value="Tcp11"/>
    <property type="match status" value="1"/>
</dbReference>
<organism evidence="2">
    <name type="scientific">Daphnia similis</name>
    <dbReference type="NCBI Taxonomy" id="35528"/>
    <lineage>
        <taxon>Eukaryota</taxon>
        <taxon>Metazoa</taxon>
        <taxon>Ecdysozoa</taxon>
        <taxon>Arthropoda</taxon>
        <taxon>Crustacea</taxon>
        <taxon>Branchiopoda</taxon>
        <taxon>Diplostraca</taxon>
        <taxon>Cladocera</taxon>
        <taxon>Anomopoda</taxon>
        <taxon>Daphniidae</taxon>
        <taxon>Daphnia</taxon>
        <taxon>Daphnia similis group</taxon>
    </lineage>
</organism>
<gene>
    <name evidence="2" type="primary">EOG090X04Z9</name>
</gene>
<protein>
    <submittedName>
        <fullName evidence="2">EOG090X04Z9</fullName>
    </submittedName>
</protein>
<dbReference type="EMBL" id="LR016467">
    <property type="protein sequence ID" value="SVE86086.1"/>
    <property type="molecule type" value="mRNA"/>
</dbReference>
<dbReference type="PANTHER" id="PTHR12832:SF11">
    <property type="entry name" value="LD23868P"/>
    <property type="match status" value="1"/>
</dbReference>
<proteinExistence type="evidence at transcript level"/>
<reference evidence="2" key="1">
    <citation type="submission" date="2018-08" db="EMBL/GenBank/DDBJ databases">
        <authorList>
            <person name="Cornetti L."/>
        </authorList>
    </citation>
    <scope>NUCLEOTIDE SEQUENCE</scope>
    <source>
        <strain evidence="2">IL-B-3</strain>
    </source>
</reference>
<dbReference type="Gene3D" id="1.25.40.710">
    <property type="match status" value="1"/>
</dbReference>
<sequence>MYEELKTDFPEHIPIYIARLQALESEKERNLKAIVETADLALKKINMSELLEFYGLKSDTRKDATKIKSRMDKNKTYLLEALCKKGLALCEMYQTEENIEKSTTILEDIKNIFNDVAKFVEPSDLKSAPAFISASPPGFVSLEEIMKAANSVSKMALAHDIAVDDDFHLEKVDLPSGSIQKTIKDIAHQAFWDLLKEEFEEDPPKYDRALTLLEEIKEWLLSLLLPHQTRSQQEIKDKLDTELIRQQISAGTLDLHSYSQYIISLMAKLCAPGRDDKIRELTAMKDIVALYKGIFETLELMRIDMANFTIRMSRPHIAACSVEYERSKFEDYLKITPDGLRNTRAWLHRNRKEILSSSASASNYVQIIPTVLVDAFMELLCWDGSHPWPETVAMDEQRFAEMRQKIKGIQILSSILLVSLNRDIGLQQASPEFRNSVKEHAAVVLGDTRSSEELETVLPNVGAQVVEDINNGLNKQGAPELSEENKKLIVAEILALRDPGNRVMEIIHSRLMDFLKQVISNEVARPTQIPMGLSLFKAEIAGVAGRFARLVSHNRSVFVQHYANLIREEV</sequence>
<dbReference type="GO" id="GO:0007165">
    <property type="term" value="P:signal transduction"/>
    <property type="evidence" value="ECO:0007669"/>
    <property type="project" value="TreeGrafter"/>
</dbReference>
<dbReference type="InterPro" id="IPR008862">
    <property type="entry name" value="Tcp11"/>
</dbReference>
<dbReference type="PANTHER" id="PTHR12832">
    <property type="entry name" value="TESTIS-SPECIFIC PROTEIN PBS13 T-COMPLEX 11"/>
    <property type="match status" value="1"/>
</dbReference>
<accession>A0A4Y7MZN4</accession>
<dbReference type="InterPro" id="IPR046939">
    <property type="entry name" value="TPPII_C_sf"/>
</dbReference>
<comment type="similarity">
    <text evidence="1">Belongs to the TCP11 family.</text>
</comment>